<protein>
    <submittedName>
        <fullName evidence="1">Uncharacterized protein</fullName>
    </submittedName>
</protein>
<proteinExistence type="predicted"/>
<organism evidence="1 2">
    <name type="scientific">Leucogyrophana mollusca</name>
    <dbReference type="NCBI Taxonomy" id="85980"/>
    <lineage>
        <taxon>Eukaryota</taxon>
        <taxon>Fungi</taxon>
        <taxon>Dikarya</taxon>
        <taxon>Basidiomycota</taxon>
        <taxon>Agaricomycotina</taxon>
        <taxon>Agaricomycetes</taxon>
        <taxon>Agaricomycetidae</taxon>
        <taxon>Boletales</taxon>
        <taxon>Boletales incertae sedis</taxon>
        <taxon>Leucogyrophana</taxon>
    </lineage>
</organism>
<name>A0ACB8B7W7_9AGAM</name>
<reference evidence="1" key="1">
    <citation type="journal article" date="2021" name="New Phytol.">
        <title>Evolutionary innovations through gain and loss of genes in the ectomycorrhizal Boletales.</title>
        <authorList>
            <person name="Wu G."/>
            <person name="Miyauchi S."/>
            <person name="Morin E."/>
            <person name="Kuo A."/>
            <person name="Drula E."/>
            <person name="Varga T."/>
            <person name="Kohler A."/>
            <person name="Feng B."/>
            <person name="Cao Y."/>
            <person name="Lipzen A."/>
            <person name="Daum C."/>
            <person name="Hundley H."/>
            <person name="Pangilinan J."/>
            <person name="Johnson J."/>
            <person name="Barry K."/>
            <person name="LaButti K."/>
            <person name="Ng V."/>
            <person name="Ahrendt S."/>
            <person name="Min B."/>
            <person name="Choi I.G."/>
            <person name="Park H."/>
            <person name="Plett J.M."/>
            <person name="Magnuson J."/>
            <person name="Spatafora J.W."/>
            <person name="Nagy L.G."/>
            <person name="Henrissat B."/>
            <person name="Grigoriev I.V."/>
            <person name="Yang Z.L."/>
            <person name="Xu J."/>
            <person name="Martin F.M."/>
        </authorList>
    </citation>
    <scope>NUCLEOTIDE SEQUENCE</scope>
    <source>
        <strain evidence="1">KUC20120723A-06</strain>
    </source>
</reference>
<gene>
    <name evidence="1" type="ORF">BV22DRAFT_1072517</name>
</gene>
<dbReference type="EMBL" id="MU266533">
    <property type="protein sequence ID" value="KAH7921288.1"/>
    <property type="molecule type" value="Genomic_DNA"/>
</dbReference>
<dbReference type="Proteomes" id="UP000790709">
    <property type="component" value="Unassembled WGS sequence"/>
</dbReference>
<comment type="caution">
    <text evidence="1">The sequence shown here is derived from an EMBL/GenBank/DDBJ whole genome shotgun (WGS) entry which is preliminary data.</text>
</comment>
<sequence length="935" mass="101485">MAFPLPTHLPRKLDVSSQILSKLDSVTVQSLTSSVASSWRCELEESINLAKKRIHDRIHEDLPAFERQLASSRSVQARLRSLSDNIESLNNVLSEPESGLVPTLLESLAAHKTLAQASLDADILHGSLVHLSQCNAQLSSLQAMVDVGDLPAAVDASSALNSLLGSAPGPLNEAAVTVDMKARLRVLSNRVEELLSNASSESLVVSPSQITIHSSVLVPGSTIPLSLSSVLSSLSPSSLTSHLTALRRDLTTHYIEYILEQPTSLTASIANDNHASPFYKLEHFHAPPSTFSPSSRLDNLSVLLDFLKERLFPVLPKTQQEAFPRSLRKPLTSAILARLLVPCLPSSLDALTAFLDLTRKAVDFESKYIVGLLSDGATDKEIKAWVDNVNAHYEKKRRQHILDGARLAILQNTNDRQTFYAHMMSAQGTVVEETSGPIEVADGDTDAWGLEDDQSIATSSSKSAAAEDESGWGFDDDLDEPEPEPIPEPEPSVPSDMDVDPEDAWGWNDDSGSAEEQPEANGSHDSEGEHGENSQSSIDEENAWDDPWGDDPAPASSSSSARPPAAPSIPIHQPKPAAGLQKVSSKAKPHPGENGNGIMANGHSTPTPSSQPPATAPDRHHTKSPSKSQTLIQEPYLVSSLTKTIIRIVEDALHEGKALASSGIFGYSPTSATLPGTLIMQSAGLILDMYRALAPIRSGNGNCMQFSNNCFYLAEEVNRVATYERGVLAVKDKLEECRDGLKLFADSLFQDGIEQVRQTSCDILTSAEGFIDTSNQDRYDDCEAAITRVLREIRSTAHAWKSVLPKSKYYNAAGAIVEGALSRILEDILALPDIPEVESHKLSELCRILGALEGLFVEDTNESSFVVSYVPSWLKFSYLSELLEASMADFTYLFEEGVLVDFEIDELVKLVRALFADTPLRTTTLGKIERGHPAR</sequence>
<feature type="non-terminal residue" evidence="1">
    <location>
        <position position="1"/>
    </location>
</feature>
<keyword evidence="2" id="KW-1185">Reference proteome</keyword>
<evidence type="ECO:0000313" key="1">
    <source>
        <dbReference type="EMBL" id="KAH7921288.1"/>
    </source>
</evidence>
<evidence type="ECO:0000313" key="2">
    <source>
        <dbReference type="Proteomes" id="UP000790709"/>
    </source>
</evidence>
<accession>A0ACB8B7W7</accession>